<dbReference type="CDD" id="cd18692">
    <property type="entry name" value="PIN_VapC-like"/>
    <property type="match status" value="1"/>
</dbReference>
<evidence type="ECO:0000256" key="9">
    <source>
        <dbReference type="ARBA" id="ARBA00038276"/>
    </source>
</evidence>
<dbReference type="Gene3D" id="3.30.460.10">
    <property type="entry name" value="Beta Polymerase, domain 2"/>
    <property type="match status" value="1"/>
</dbReference>
<evidence type="ECO:0000256" key="2">
    <source>
        <dbReference type="ARBA" id="ARBA00022649"/>
    </source>
</evidence>
<accession>A0A451BRP9</accession>
<keyword evidence="3 11" id="KW-0808">Transferase</keyword>
<dbReference type="InterPro" id="IPR043519">
    <property type="entry name" value="NT_sf"/>
</dbReference>
<evidence type="ECO:0000256" key="1">
    <source>
        <dbReference type="ARBA" id="ARBA00001946"/>
    </source>
</evidence>
<keyword evidence="2" id="KW-1277">Toxin-antitoxin system</keyword>
<protein>
    <submittedName>
        <fullName evidence="11">Predicted nucleotidyltransferase</fullName>
    </submittedName>
</protein>
<dbReference type="SUPFAM" id="SSF88723">
    <property type="entry name" value="PIN domain-like"/>
    <property type="match status" value="1"/>
</dbReference>
<proteinExistence type="inferred from homology"/>
<dbReference type="SUPFAM" id="SSF81301">
    <property type="entry name" value="Nucleotidyltransferase"/>
    <property type="match status" value="1"/>
</dbReference>
<evidence type="ECO:0000256" key="7">
    <source>
        <dbReference type="ARBA" id="ARBA00022840"/>
    </source>
</evidence>
<evidence type="ECO:0000256" key="6">
    <source>
        <dbReference type="ARBA" id="ARBA00022741"/>
    </source>
</evidence>
<dbReference type="GO" id="GO:0005524">
    <property type="term" value="F:ATP binding"/>
    <property type="evidence" value="ECO:0007669"/>
    <property type="project" value="UniProtKB-KW"/>
</dbReference>
<keyword evidence="7" id="KW-0067">ATP-binding</keyword>
<dbReference type="Pfam" id="PF01909">
    <property type="entry name" value="NTP_transf_2"/>
    <property type="match status" value="1"/>
</dbReference>
<feature type="domain" description="Polymerase nucleotidyl transferase" evidence="10">
    <location>
        <begin position="108"/>
        <end position="191"/>
    </location>
</feature>
<evidence type="ECO:0000256" key="8">
    <source>
        <dbReference type="ARBA" id="ARBA00022842"/>
    </source>
</evidence>
<comment type="cofactor">
    <cofactor evidence="1">
        <name>Mg(2+)</name>
        <dbReference type="ChEBI" id="CHEBI:18420"/>
    </cofactor>
</comment>
<keyword evidence="5" id="KW-0479">Metal-binding</keyword>
<dbReference type="GO" id="GO:0046872">
    <property type="term" value="F:metal ion binding"/>
    <property type="evidence" value="ECO:0007669"/>
    <property type="project" value="UniProtKB-KW"/>
</dbReference>
<dbReference type="AlphaFoldDB" id="A0A451BRP9"/>
<dbReference type="EMBL" id="CAADHB010000188">
    <property type="protein sequence ID" value="VFK80974.1"/>
    <property type="molecule type" value="Genomic_DNA"/>
</dbReference>
<dbReference type="CDD" id="cd05403">
    <property type="entry name" value="NT_KNTase_like"/>
    <property type="match status" value="1"/>
</dbReference>
<evidence type="ECO:0000259" key="10">
    <source>
        <dbReference type="Pfam" id="PF01909"/>
    </source>
</evidence>
<dbReference type="PANTHER" id="PTHR33571">
    <property type="entry name" value="SSL8005 PROTEIN"/>
    <property type="match status" value="1"/>
</dbReference>
<gene>
    <name evidence="11" type="ORF">BECKSD772D_GA0070982_11885</name>
</gene>
<dbReference type="GO" id="GO:0016779">
    <property type="term" value="F:nucleotidyltransferase activity"/>
    <property type="evidence" value="ECO:0007669"/>
    <property type="project" value="UniProtKB-KW"/>
</dbReference>
<evidence type="ECO:0000256" key="4">
    <source>
        <dbReference type="ARBA" id="ARBA00022695"/>
    </source>
</evidence>
<evidence type="ECO:0000256" key="5">
    <source>
        <dbReference type="ARBA" id="ARBA00022723"/>
    </source>
</evidence>
<keyword evidence="6" id="KW-0547">Nucleotide-binding</keyword>
<name>A0A451BRP9_9GAMM</name>
<evidence type="ECO:0000313" key="11">
    <source>
        <dbReference type="EMBL" id="VFK80974.1"/>
    </source>
</evidence>
<dbReference type="InterPro" id="IPR052038">
    <property type="entry name" value="Type-VII_TA_antitoxin"/>
</dbReference>
<dbReference type="PANTHER" id="PTHR33571:SF12">
    <property type="entry name" value="BSL3053 PROTEIN"/>
    <property type="match status" value="1"/>
</dbReference>
<sequence length="194" mass="21977">MVSTQVLNEASNVWLKKYGLDIHQVKSYLKIIRKSAEVRLLNETLTFRALELFGRHKLSFHDSLIIAAALDAGCRTLYTEDLQHGQRIEKLTSRIHSAMKTHEILNLLKRHKPILTQRFDLVDLALFGSSARGESGPGSDIDVLVAFAEPATSKRYFGVQFYLEDLLGRPVDLVTGKALRPEIRPFVEREAIHV</sequence>
<dbReference type="InterPro" id="IPR029060">
    <property type="entry name" value="PIN-like_dom_sf"/>
</dbReference>
<organism evidence="11">
    <name type="scientific">Candidatus Kentrum sp. SD</name>
    <dbReference type="NCBI Taxonomy" id="2126332"/>
    <lineage>
        <taxon>Bacteria</taxon>
        <taxon>Pseudomonadati</taxon>
        <taxon>Pseudomonadota</taxon>
        <taxon>Gammaproteobacteria</taxon>
        <taxon>Candidatus Kentrum</taxon>
    </lineage>
</organism>
<reference evidence="11" key="1">
    <citation type="submission" date="2019-02" db="EMBL/GenBank/DDBJ databases">
        <authorList>
            <person name="Gruber-Vodicka R. H."/>
            <person name="Seah K. B. B."/>
        </authorList>
    </citation>
    <scope>NUCLEOTIDE SEQUENCE</scope>
    <source>
        <strain evidence="11">BECK_S127</strain>
    </source>
</reference>
<keyword evidence="8" id="KW-0460">Magnesium</keyword>
<keyword evidence="4" id="KW-0548">Nucleotidyltransferase</keyword>
<evidence type="ECO:0000256" key="3">
    <source>
        <dbReference type="ARBA" id="ARBA00022679"/>
    </source>
</evidence>
<dbReference type="InterPro" id="IPR002934">
    <property type="entry name" value="Polymerase_NTP_transf_dom"/>
</dbReference>
<dbReference type="Gene3D" id="3.40.50.1010">
    <property type="entry name" value="5'-nuclease"/>
    <property type="match status" value="1"/>
</dbReference>
<comment type="similarity">
    <text evidence="9">Belongs to the MntA antitoxin family.</text>
</comment>